<dbReference type="Proteomes" id="UP000727456">
    <property type="component" value="Unassembled WGS sequence"/>
</dbReference>
<dbReference type="PANTHER" id="PTHR30435:SF18">
    <property type="entry name" value="FLAGELLAR BASAL-BODY ROD PROTEIN FLGF"/>
    <property type="match status" value="1"/>
</dbReference>
<dbReference type="PANTHER" id="PTHR30435">
    <property type="entry name" value="FLAGELLAR PROTEIN"/>
    <property type="match status" value="1"/>
</dbReference>
<evidence type="ECO:0000256" key="6">
    <source>
        <dbReference type="RuleBase" id="RU362116"/>
    </source>
</evidence>
<dbReference type="Pfam" id="PF06429">
    <property type="entry name" value="Flg_bbr_C"/>
    <property type="match status" value="1"/>
</dbReference>
<dbReference type="Pfam" id="PF22692">
    <property type="entry name" value="LlgE_F_G_D1"/>
    <property type="match status" value="1"/>
</dbReference>
<dbReference type="InterPro" id="IPR053967">
    <property type="entry name" value="LlgE_F_G-like_D1"/>
</dbReference>
<evidence type="ECO:0000313" key="10">
    <source>
        <dbReference type="EMBL" id="NIJ08992.1"/>
    </source>
</evidence>
<dbReference type="NCBIfam" id="TIGR02490">
    <property type="entry name" value="flgF"/>
    <property type="match status" value="1"/>
</dbReference>
<evidence type="ECO:0000256" key="3">
    <source>
        <dbReference type="ARBA" id="ARBA00023143"/>
    </source>
</evidence>
<dbReference type="InterPro" id="IPR001444">
    <property type="entry name" value="Flag_bb_rod_N"/>
</dbReference>
<dbReference type="InterPro" id="IPR010930">
    <property type="entry name" value="Flg_bb/hook_C_dom"/>
</dbReference>
<dbReference type="Pfam" id="PF00460">
    <property type="entry name" value="Flg_bb_rod"/>
    <property type="match status" value="1"/>
</dbReference>
<evidence type="ECO:0000259" key="8">
    <source>
        <dbReference type="Pfam" id="PF06429"/>
    </source>
</evidence>
<organism evidence="10 11">
    <name type="scientific">Sphingomonas vulcanisoli</name>
    <dbReference type="NCBI Taxonomy" id="1658060"/>
    <lineage>
        <taxon>Bacteria</taxon>
        <taxon>Pseudomonadati</taxon>
        <taxon>Pseudomonadota</taxon>
        <taxon>Alphaproteobacteria</taxon>
        <taxon>Sphingomonadales</taxon>
        <taxon>Sphingomonadaceae</taxon>
        <taxon>Sphingomonas</taxon>
    </lineage>
</organism>
<feature type="domain" description="Flagellar hook protein FlgE/F/G-like D1" evidence="9">
    <location>
        <begin position="82"/>
        <end position="146"/>
    </location>
</feature>
<evidence type="ECO:0000259" key="7">
    <source>
        <dbReference type="Pfam" id="PF00460"/>
    </source>
</evidence>
<evidence type="ECO:0000313" key="11">
    <source>
        <dbReference type="Proteomes" id="UP000727456"/>
    </source>
</evidence>
<name>A0ABX0TTZ3_9SPHN</name>
<dbReference type="SUPFAM" id="SSF117143">
    <property type="entry name" value="Flagellar hook protein flgE"/>
    <property type="match status" value="1"/>
</dbReference>
<gene>
    <name evidence="10" type="ORF">FHS31_002622</name>
</gene>
<comment type="subunit">
    <text evidence="4 6">The basal body constitutes a major portion of the flagellar organelle and consists of five rings (E,L,P,S, and M) mounted on a central rod. The rod consists of about 26 subunits of FlgG in the distal portion, and FlgB, FlgC and FlgF are thought to build up the proximal portion of the rod with about 6 subunits each.</text>
</comment>
<keyword evidence="10" id="KW-0966">Cell projection</keyword>
<feature type="domain" description="Flagellar basal-body/hook protein C-terminal" evidence="8">
    <location>
        <begin position="199"/>
        <end position="243"/>
    </location>
</feature>
<keyword evidence="10" id="KW-0282">Flagellum</keyword>
<comment type="subcellular location">
    <subcellularLocation>
        <location evidence="1 6">Bacterial flagellum basal body</location>
    </subcellularLocation>
</comment>
<evidence type="ECO:0000259" key="9">
    <source>
        <dbReference type="Pfam" id="PF22692"/>
    </source>
</evidence>
<evidence type="ECO:0000256" key="4">
    <source>
        <dbReference type="ARBA" id="ARBA00038560"/>
    </source>
</evidence>
<dbReference type="InterPro" id="IPR037925">
    <property type="entry name" value="FlgE/F/G-like"/>
</dbReference>
<accession>A0ABX0TTZ3</accession>
<sequence length="248" mass="25398">MDRLIYSSLAAMRGAMARQTAIASNLANANTTGFRGELTNAQALWMSNGKATDARATVTGEVAGTDMSAGPVTATGRDLDVAINGDAMLAVQGKDGGEEYTRRGDLTQNESGLLTTGDGQIVLGSSGPITLPPADKVSIAADGTISIVPQGGDPKNPQQVDKLKLVSPKGSDVKKGIDGLFQVAGGGTLPEDPDATVIAGSLEGSNVSTSSALVNMIDASRAWDGQVKMLTTAQEMDRSATDLMKISD</sequence>
<dbReference type="EMBL" id="JAAOZC010000007">
    <property type="protein sequence ID" value="NIJ08992.1"/>
    <property type="molecule type" value="Genomic_DNA"/>
</dbReference>
<dbReference type="NCBIfam" id="TIGR03506">
    <property type="entry name" value="FlgEFG_subfam"/>
    <property type="match status" value="1"/>
</dbReference>
<dbReference type="NCBIfam" id="NF009280">
    <property type="entry name" value="PRK12640.1"/>
    <property type="match status" value="1"/>
</dbReference>
<keyword evidence="11" id="KW-1185">Reference proteome</keyword>
<keyword evidence="3 6" id="KW-0975">Bacterial flagellum</keyword>
<dbReference type="InterPro" id="IPR020013">
    <property type="entry name" value="Flagellar_FlgE/F/G"/>
</dbReference>
<comment type="similarity">
    <text evidence="2 6">Belongs to the flagella basal body rod proteins family.</text>
</comment>
<protein>
    <recommendedName>
        <fullName evidence="5 6">Flagellar basal-body rod protein FlgF</fullName>
    </recommendedName>
</protein>
<evidence type="ECO:0000256" key="5">
    <source>
        <dbReference type="ARBA" id="ARBA00040228"/>
    </source>
</evidence>
<feature type="domain" description="Flagellar basal body rod protein N-terminal" evidence="7">
    <location>
        <begin position="6"/>
        <end position="35"/>
    </location>
</feature>
<evidence type="ECO:0000256" key="1">
    <source>
        <dbReference type="ARBA" id="ARBA00004117"/>
    </source>
</evidence>
<comment type="caution">
    <text evidence="10">The sequence shown here is derived from an EMBL/GenBank/DDBJ whole genome shotgun (WGS) entry which is preliminary data.</text>
</comment>
<dbReference type="InterPro" id="IPR012836">
    <property type="entry name" value="FlgF"/>
</dbReference>
<dbReference type="RefSeq" id="WP_167074177.1">
    <property type="nucleotide sequence ID" value="NZ_JAAOZC010000007.1"/>
</dbReference>
<evidence type="ECO:0000256" key="2">
    <source>
        <dbReference type="ARBA" id="ARBA00009677"/>
    </source>
</evidence>
<proteinExistence type="inferred from homology"/>
<reference evidence="10 11" key="1">
    <citation type="submission" date="2020-03" db="EMBL/GenBank/DDBJ databases">
        <title>Genomic Encyclopedia of Type Strains, Phase III (KMG-III): the genomes of soil and plant-associated and newly described type strains.</title>
        <authorList>
            <person name="Whitman W."/>
        </authorList>
    </citation>
    <scope>NUCLEOTIDE SEQUENCE [LARGE SCALE GENOMIC DNA]</scope>
    <source>
        <strain evidence="10 11">CECT 8804</strain>
    </source>
</reference>
<keyword evidence="10" id="KW-0969">Cilium</keyword>